<sequence>MNLVIVGGNEKLKKDYINLAKEKGHKTKVYLNMSSKLNKSIGSPDALVIFTSVVSHKMIDVVQKHAKKKNIPIIRHKNSSKCAFLECLEMVDECLGNCNECKCNKLLKQNKS</sequence>
<accession>A0A2P2BSF9</accession>
<name>A0A2P2BSF9_9FIRM</name>
<dbReference type="AlphaFoldDB" id="A0A2P2BSF9"/>
<dbReference type="KEGG" id="rhom:FRIFI_1729"/>
<comment type="similarity">
    <text evidence="1">Belongs to the UPF0751 family.</text>
</comment>
<dbReference type="RefSeq" id="WP_092925226.1">
    <property type="nucleotide sequence ID" value="NZ_FJTZ01000012.1"/>
</dbReference>
<reference evidence="2 3" key="1">
    <citation type="submission" date="2014-09" db="EMBL/GenBank/DDBJ databases">
        <authorList>
            <person name="Hornung B.V."/>
        </authorList>
    </citation>
    <scope>NUCLEOTIDE SEQUENCE [LARGE SCALE GENOMIC DNA]</scope>
    <source>
        <strain evidence="2 3">FRIFI</strain>
    </source>
</reference>
<dbReference type="Pfam" id="PF10087">
    <property type="entry name" value="DUF2325"/>
    <property type="match status" value="1"/>
</dbReference>
<dbReference type="InterPro" id="IPR016772">
    <property type="entry name" value="UCP020408"/>
</dbReference>
<dbReference type="Proteomes" id="UP000245695">
    <property type="component" value="Chromosome 1"/>
</dbReference>
<organism evidence="2 3">
    <name type="scientific">Romboutsia hominis</name>
    <dbReference type="NCBI Taxonomy" id="1507512"/>
    <lineage>
        <taxon>Bacteria</taxon>
        <taxon>Bacillati</taxon>
        <taxon>Bacillota</taxon>
        <taxon>Clostridia</taxon>
        <taxon>Peptostreptococcales</taxon>
        <taxon>Peptostreptococcaceae</taxon>
        <taxon>Romboutsia</taxon>
    </lineage>
</organism>
<evidence type="ECO:0000256" key="1">
    <source>
        <dbReference type="ARBA" id="ARBA00007189"/>
    </source>
</evidence>
<evidence type="ECO:0000313" key="3">
    <source>
        <dbReference type="Proteomes" id="UP000245695"/>
    </source>
</evidence>
<dbReference type="EMBL" id="LN650648">
    <property type="protein sequence ID" value="CEI73262.1"/>
    <property type="molecule type" value="Genomic_DNA"/>
</dbReference>
<evidence type="ECO:0000313" key="2">
    <source>
        <dbReference type="EMBL" id="CEI73262.1"/>
    </source>
</evidence>
<keyword evidence="3" id="KW-1185">Reference proteome</keyword>
<gene>
    <name evidence="2" type="ORF">FRIFI_1729</name>
</gene>
<proteinExistence type="inferred from homology"/>
<protein>
    <submittedName>
        <fullName evidence="2">Uncharacterized protein conserved in bacteria (DUF2325)</fullName>
    </submittedName>
</protein>